<evidence type="ECO:0000313" key="4">
    <source>
        <dbReference type="Proteomes" id="UP000677228"/>
    </source>
</evidence>
<organism evidence="2 4">
    <name type="scientific">Didymodactylos carnosus</name>
    <dbReference type="NCBI Taxonomy" id="1234261"/>
    <lineage>
        <taxon>Eukaryota</taxon>
        <taxon>Metazoa</taxon>
        <taxon>Spiralia</taxon>
        <taxon>Gnathifera</taxon>
        <taxon>Rotifera</taxon>
        <taxon>Eurotatoria</taxon>
        <taxon>Bdelloidea</taxon>
        <taxon>Philodinida</taxon>
        <taxon>Philodinidae</taxon>
        <taxon>Didymodactylos</taxon>
    </lineage>
</organism>
<protein>
    <recommendedName>
        <fullName evidence="1">F-box domain-containing protein</fullName>
    </recommendedName>
</protein>
<dbReference type="EMBL" id="CAJOBA010054267">
    <property type="protein sequence ID" value="CAF4273099.1"/>
    <property type="molecule type" value="Genomic_DNA"/>
</dbReference>
<evidence type="ECO:0000313" key="3">
    <source>
        <dbReference type="EMBL" id="CAF4273099.1"/>
    </source>
</evidence>
<dbReference type="Proteomes" id="UP000677228">
    <property type="component" value="Unassembled WGS sequence"/>
</dbReference>
<evidence type="ECO:0000313" key="2">
    <source>
        <dbReference type="EMBL" id="CAF1482910.1"/>
    </source>
</evidence>
<name>A0A8S2FJ23_9BILA</name>
<dbReference type="AlphaFoldDB" id="A0A8S2FJ23"/>
<feature type="domain" description="F-box" evidence="1">
    <location>
        <begin position="12"/>
        <end position="70"/>
    </location>
</feature>
<evidence type="ECO:0000259" key="1">
    <source>
        <dbReference type="PROSITE" id="PS50181"/>
    </source>
</evidence>
<accession>A0A8S2FJ23</accession>
<gene>
    <name evidence="2" type="ORF">OVA965_LOCUS36147</name>
    <name evidence="3" type="ORF">TMI583_LOCUS37143</name>
</gene>
<dbReference type="Proteomes" id="UP000682733">
    <property type="component" value="Unassembled WGS sequence"/>
</dbReference>
<reference evidence="2" key="1">
    <citation type="submission" date="2021-02" db="EMBL/GenBank/DDBJ databases">
        <authorList>
            <person name="Nowell W R."/>
        </authorList>
    </citation>
    <scope>NUCLEOTIDE SEQUENCE</scope>
</reference>
<dbReference type="EMBL" id="CAJNOK010032335">
    <property type="protein sequence ID" value="CAF1482910.1"/>
    <property type="molecule type" value="Genomic_DNA"/>
</dbReference>
<comment type="caution">
    <text evidence="2">The sequence shown here is derived from an EMBL/GenBank/DDBJ whole genome shotgun (WGS) entry which is preliminary data.</text>
</comment>
<proteinExistence type="predicted"/>
<sequence>MSDFIPMKNKSVSSFDVLPNEILLHIFDYLTSNDIIYSFIDCNQRLQNLLLTQKYHFNLPTTNLSFWKKTLPLIGPQIQILSINTYDLTISLDFFSNLTSIIISSQYFLLDDQLLCILNHQCFQQLHTFKIKSDVRRDEEILLRTIFSVNNKLQAFEYLPKLEGLFCRYLENLRSNIHMRSLTLNLNNFHDIFTLIQHVPNLIYLNIRSEMLDKKFEKFPWNSIGEIKLEEFHLAFKPRRNSRYSPYSLTTGLDGLFHAIQIFSSSLITLSLDFSNIYLTNRNSILTNGMELEKKLLKPMQKLQNFYFYVCIFQCKDVQQILSTFATFPWPIGLHGNAHIYSLPFSFHELKDFYHFRDVRSNNDEFLKQNDRLWSKVTSLNLISIDRIDFKHLFPLIKQNMPKLSSIAFHGGFCFHRFSFPDESGDLYDKIERVNNVQLDSITTVCLDHISMKQTEQIPMYSFPNIQCLLLNNTELPLKENQLTSFLGEKLQRIEFDEYSTRKNLQKQNLCYLSNIKHLKLAFGFLYYGKGLDSQPEITRNLLIKLPKLETVSIYVPRNGAYDEYGADPIYRPIMARLNENEIKAQYKIRYSGGAYTWIIKRAISSSSSFEDQYYSEFCISNDENDLH</sequence>
<dbReference type="PROSITE" id="PS50181">
    <property type="entry name" value="FBOX"/>
    <property type="match status" value="1"/>
</dbReference>
<dbReference type="InterPro" id="IPR001810">
    <property type="entry name" value="F-box_dom"/>
</dbReference>